<dbReference type="AlphaFoldDB" id="A0A8J5BUK7"/>
<proteinExistence type="predicted"/>
<dbReference type="Proteomes" id="UP000734854">
    <property type="component" value="Unassembled WGS sequence"/>
</dbReference>
<geneLocation type="mitochondrion" evidence="1"/>
<evidence type="ECO:0000313" key="2">
    <source>
        <dbReference type="Proteomes" id="UP000734854"/>
    </source>
</evidence>
<gene>
    <name evidence="1" type="ORF">ZIOFF_074376</name>
</gene>
<evidence type="ECO:0000313" key="1">
    <source>
        <dbReference type="EMBL" id="KAG6467733.1"/>
    </source>
</evidence>
<keyword evidence="2" id="KW-1185">Reference proteome</keyword>
<keyword evidence="1" id="KW-0496">Mitochondrion</keyword>
<accession>A0A8J5BUK7</accession>
<name>A0A8J5BUK7_ZINOF</name>
<organism evidence="1 2">
    <name type="scientific">Zingiber officinale</name>
    <name type="common">Ginger</name>
    <name type="synonym">Amomum zingiber</name>
    <dbReference type="NCBI Taxonomy" id="94328"/>
    <lineage>
        <taxon>Eukaryota</taxon>
        <taxon>Viridiplantae</taxon>
        <taxon>Streptophyta</taxon>
        <taxon>Embryophyta</taxon>
        <taxon>Tracheophyta</taxon>
        <taxon>Spermatophyta</taxon>
        <taxon>Magnoliopsida</taxon>
        <taxon>Liliopsida</taxon>
        <taxon>Zingiberales</taxon>
        <taxon>Zingiberaceae</taxon>
        <taxon>Zingiber</taxon>
    </lineage>
</organism>
<dbReference type="EMBL" id="JACMSC010000024">
    <property type="protein sequence ID" value="KAG6467733.1"/>
    <property type="molecule type" value="Genomic_DNA"/>
</dbReference>
<sequence>MIGQFCRFFCVSQDDPRFNLINLAYDADGVELPDEPETDWSRDSFYPFLEDGFYTRSTSISIDRWISGIEKVAAVPLFWFLLKTTSMRLCLIRRKTYLLTESSALVWSLQESCSTYEKVATAKKQEEDVVIANIDADKYKDLGEKVWWLRLSHVEPKEEQRWRRL</sequence>
<comment type="caution">
    <text evidence="1">The sequence shown here is derived from an EMBL/GenBank/DDBJ whole genome shotgun (WGS) entry which is preliminary data.</text>
</comment>
<reference evidence="1 2" key="1">
    <citation type="submission" date="2020-08" db="EMBL/GenBank/DDBJ databases">
        <title>Plant Genome Project.</title>
        <authorList>
            <person name="Zhang R.-G."/>
        </authorList>
    </citation>
    <scope>NUCLEOTIDE SEQUENCE [LARGE SCALE GENOMIC DNA]</scope>
    <source>
        <tissue evidence="1">Rhizome</tissue>
    </source>
</reference>
<protein>
    <submittedName>
        <fullName evidence="1">Uncharacterized protein</fullName>
    </submittedName>
</protein>